<keyword evidence="3" id="KW-1185">Reference proteome</keyword>
<evidence type="ECO:0000313" key="2">
    <source>
        <dbReference type="EMBL" id="KAA9038406.1"/>
    </source>
</evidence>
<reference evidence="2 3" key="1">
    <citation type="submission" date="2019-09" db="EMBL/GenBank/DDBJ databases">
        <title>Draft genome sequence of Ginsengibacter sp. BR5-29.</title>
        <authorList>
            <person name="Im W.-T."/>
        </authorList>
    </citation>
    <scope>NUCLEOTIDE SEQUENCE [LARGE SCALE GENOMIC DNA]</scope>
    <source>
        <strain evidence="2 3">BR5-29</strain>
    </source>
</reference>
<keyword evidence="1" id="KW-0175">Coiled coil</keyword>
<dbReference type="PROSITE" id="PS51257">
    <property type="entry name" value="PROKAR_LIPOPROTEIN"/>
    <property type="match status" value="1"/>
</dbReference>
<name>A0A5J5IGT1_9BACT</name>
<dbReference type="Proteomes" id="UP000326903">
    <property type="component" value="Unassembled WGS sequence"/>
</dbReference>
<organism evidence="2 3">
    <name type="scientific">Ginsengibacter hankyongi</name>
    <dbReference type="NCBI Taxonomy" id="2607284"/>
    <lineage>
        <taxon>Bacteria</taxon>
        <taxon>Pseudomonadati</taxon>
        <taxon>Bacteroidota</taxon>
        <taxon>Chitinophagia</taxon>
        <taxon>Chitinophagales</taxon>
        <taxon>Chitinophagaceae</taxon>
        <taxon>Ginsengibacter</taxon>
    </lineage>
</organism>
<proteinExistence type="predicted"/>
<dbReference type="EMBL" id="VYQF01000003">
    <property type="protein sequence ID" value="KAA9038406.1"/>
    <property type="molecule type" value="Genomic_DNA"/>
</dbReference>
<accession>A0A5J5IGT1</accession>
<evidence type="ECO:0000256" key="1">
    <source>
        <dbReference type="SAM" id="Coils"/>
    </source>
</evidence>
<feature type="coiled-coil region" evidence="1">
    <location>
        <begin position="20"/>
        <end position="63"/>
    </location>
</feature>
<dbReference type="RefSeq" id="WP_150415081.1">
    <property type="nucleotide sequence ID" value="NZ_VYQF01000003.1"/>
</dbReference>
<protein>
    <submittedName>
        <fullName evidence="2">Uncharacterized protein</fullName>
    </submittedName>
</protein>
<sequence length="192" mass="21993">MKWIMCLSGLWLITFCSCNLRERELELKNKMQEVNKKEQELSLKEKEIQLKEEQLNKREHVSDSLLKIPPDTLSMLHPDLTGTWAVDMLCTATTCAGSAVGDSKVEQWEISLQHNTVIANAINKDKVIRTYSGTYTGNKLELSSQAIDTSTSKGVQIIIRLKKTKENEMEGEREIIRPDDCHIIYDLQLKKK</sequence>
<comment type="caution">
    <text evidence="2">The sequence shown here is derived from an EMBL/GenBank/DDBJ whole genome shotgun (WGS) entry which is preliminary data.</text>
</comment>
<evidence type="ECO:0000313" key="3">
    <source>
        <dbReference type="Proteomes" id="UP000326903"/>
    </source>
</evidence>
<dbReference type="AlphaFoldDB" id="A0A5J5IGT1"/>
<gene>
    <name evidence="2" type="ORF">FW778_12610</name>
</gene>